<name>A2ESJ4_TRIV3</name>
<dbReference type="VEuPathDB" id="TrichDB:TVAGG3_0034850"/>
<feature type="region of interest" description="Disordered" evidence="7">
    <location>
        <begin position="413"/>
        <end position="440"/>
    </location>
</feature>
<dbReference type="PANTHER" id="PTHR37739">
    <property type="entry name" value="KINESIN-LIKE PROTEIN KIN-12D"/>
    <property type="match status" value="1"/>
</dbReference>
<dbReference type="eggNOG" id="KOG1836">
    <property type="taxonomic scope" value="Eukaryota"/>
</dbReference>
<feature type="coiled-coil region" evidence="6">
    <location>
        <begin position="119"/>
        <end position="146"/>
    </location>
</feature>
<keyword evidence="2" id="KW-0547">Nucleotide-binding</keyword>
<dbReference type="Proteomes" id="UP000001542">
    <property type="component" value="Unassembled WGS sequence"/>
</dbReference>
<dbReference type="Gene3D" id="1.10.287.1490">
    <property type="match status" value="1"/>
</dbReference>
<organism evidence="8 9">
    <name type="scientific">Trichomonas vaginalis (strain ATCC PRA-98 / G3)</name>
    <dbReference type="NCBI Taxonomy" id="412133"/>
    <lineage>
        <taxon>Eukaryota</taxon>
        <taxon>Metamonada</taxon>
        <taxon>Parabasalia</taxon>
        <taxon>Trichomonadida</taxon>
        <taxon>Trichomonadidae</taxon>
        <taxon>Trichomonas</taxon>
    </lineage>
</organism>
<keyword evidence="5" id="KW-0505">Motor protein</keyword>
<dbReference type="RefSeq" id="XP_001316597.1">
    <property type="nucleotide sequence ID" value="XM_001316562.1"/>
</dbReference>
<evidence type="ECO:0000256" key="5">
    <source>
        <dbReference type="ARBA" id="ARBA00023175"/>
    </source>
</evidence>
<feature type="coiled-coil region" evidence="6">
    <location>
        <begin position="651"/>
        <end position="951"/>
    </location>
</feature>
<dbReference type="AlphaFoldDB" id="A2ESJ4"/>
<dbReference type="KEGG" id="tva:4762233"/>
<dbReference type="GO" id="GO:0005524">
    <property type="term" value="F:ATP binding"/>
    <property type="evidence" value="ECO:0007669"/>
    <property type="project" value="UniProtKB-KW"/>
</dbReference>
<gene>
    <name evidence="8" type="ORF">TVAG_350480</name>
</gene>
<evidence type="ECO:0000256" key="1">
    <source>
        <dbReference type="ARBA" id="ARBA00022701"/>
    </source>
</evidence>
<reference evidence="8" key="2">
    <citation type="journal article" date="2007" name="Science">
        <title>Draft genome sequence of the sexually transmitted pathogen Trichomonas vaginalis.</title>
        <authorList>
            <person name="Carlton J.M."/>
            <person name="Hirt R.P."/>
            <person name="Silva J.C."/>
            <person name="Delcher A.L."/>
            <person name="Schatz M."/>
            <person name="Zhao Q."/>
            <person name="Wortman J.R."/>
            <person name="Bidwell S.L."/>
            <person name="Alsmark U.C.M."/>
            <person name="Besteiro S."/>
            <person name="Sicheritz-Ponten T."/>
            <person name="Noel C.J."/>
            <person name="Dacks J.B."/>
            <person name="Foster P.G."/>
            <person name="Simillion C."/>
            <person name="Van de Peer Y."/>
            <person name="Miranda-Saavedra D."/>
            <person name="Barton G.J."/>
            <person name="Westrop G.D."/>
            <person name="Mueller S."/>
            <person name="Dessi D."/>
            <person name="Fiori P.L."/>
            <person name="Ren Q."/>
            <person name="Paulsen I."/>
            <person name="Zhang H."/>
            <person name="Bastida-Corcuera F.D."/>
            <person name="Simoes-Barbosa A."/>
            <person name="Brown M.T."/>
            <person name="Hayes R.D."/>
            <person name="Mukherjee M."/>
            <person name="Okumura C.Y."/>
            <person name="Schneider R."/>
            <person name="Smith A.J."/>
            <person name="Vanacova S."/>
            <person name="Villalvazo M."/>
            <person name="Haas B.J."/>
            <person name="Pertea M."/>
            <person name="Feldblyum T.V."/>
            <person name="Utterback T.R."/>
            <person name="Shu C.L."/>
            <person name="Osoegawa K."/>
            <person name="de Jong P.J."/>
            <person name="Hrdy I."/>
            <person name="Horvathova L."/>
            <person name="Zubacova Z."/>
            <person name="Dolezal P."/>
            <person name="Malik S.B."/>
            <person name="Logsdon J.M. Jr."/>
            <person name="Henze K."/>
            <person name="Gupta A."/>
            <person name="Wang C.C."/>
            <person name="Dunne R.L."/>
            <person name="Upcroft J.A."/>
            <person name="Upcroft P."/>
            <person name="White O."/>
            <person name="Salzberg S.L."/>
            <person name="Tang P."/>
            <person name="Chiu C.-H."/>
            <person name="Lee Y.-S."/>
            <person name="Embley T.M."/>
            <person name="Coombs G.H."/>
            <person name="Mottram J.C."/>
            <person name="Tachezy J."/>
            <person name="Fraser-Liggett C.M."/>
            <person name="Johnson P.J."/>
        </authorList>
    </citation>
    <scope>NUCLEOTIDE SEQUENCE [LARGE SCALE GENOMIC DNA]</scope>
    <source>
        <strain evidence="8">G3</strain>
    </source>
</reference>
<feature type="region of interest" description="Disordered" evidence="7">
    <location>
        <begin position="240"/>
        <end position="316"/>
    </location>
</feature>
<proteinExistence type="predicted"/>
<dbReference type="VEuPathDB" id="TrichDB:TVAG_350480"/>
<feature type="compositionally biased region" description="Polar residues" evidence="7">
    <location>
        <begin position="265"/>
        <end position="280"/>
    </location>
</feature>
<dbReference type="InterPro" id="IPR044986">
    <property type="entry name" value="KIF15/KIN-12"/>
</dbReference>
<evidence type="ECO:0000256" key="2">
    <source>
        <dbReference type="ARBA" id="ARBA00022741"/>
    </source>
</evidence>
<evidence type="ECO:0000313" key="8">
    <source>
        <dbReference type="EMBL" id="EAY04374.1"/>
    </source>
</evidence>
<keyword evidence="3" id="KW-0067">ATP-binding</keyword>
<feature type="compositionally biased region" description="Basic and acidic residues" evidence="7">
    <location>
        <begin position="290"/>
        <end position="299"/>
    </location>
</feature>
<evidence type="ECO:0000256" key="7">
    <source>
        <dbReference type="SAM" id="MobiDB-lite"/>
    </source>
</evidence>
<sequence length="1000" mass="116450">MSTSFISDTDLPCELNSETPIRSLHYAKRENAQISEENEIYIAQIRSLKEQLEKVLDINKNYDSKITEIEQLNKTILSLHQEKEDLGHRLKIAINSKQSTEEECKRSIYELQQTINPMKQKYESQIKQLKFQNLQLQENYDSMSSEFELSKTQIANLLSIASDIYGEAFLNLQGLREFLGSHEEDRKKEKIQYELQMQNEMQTLKDKIQMLKAKYHAQKDAAKESIKSLTDQISQIQEFNETPTIKTSNNTEKSSIRTPPPIEKSFSQVTTPEISNNIPQTPILPASEDSTFRRSETTERPTPSPTGSVNTNQNYVTPTTSEIFSSNRNEDNVSELQHQLENAQNMRNSLIDELAIERAKNMNLQHELEQTRASLEQTANLSYSKPISEANSTIKSENDEELRQLKEKLEETINKAKNSDNEYKKKLEEAKSQQESDKNEMKKQFSAEYNLLQEKFEEERKEFAKEKERMLEDIKNSKKYIEKQKKSTNDEISKLKKVIDDKQNKLKEAVGTIKTLQLKLKQAQAKIKKQVMFVNPINWSNLHLSQDFITELMPKINGPKMSDRDKLEIAIVMLVDRYRDKIQKIVDESVAKTNQMREQVRGLIGNQNSSDDEANINFGRLVEMIKSTIQHLNELKLDVGKVCSTLNIKNINDVVSTVQKLTNHNENYQKEIQSAKKTIEDSTSALQQKEILIQQITEQKSNEIDALNRNITKITEDLQQGRSQIENLNQNLLISNDKLEQCRNQNLEDQKTINKLELEKESLTNQLNDLKNQIINLNNELERQKSQINEERSKFDKERDALEQKYRTETANQMKSRDDSIHSLQLQIETVNNDLRKAQNDLVIQNKGSESLTSQLEIFRKYIEKLRRNRTKLKKKIKVLTQTLEDTKIEAKQNEEEMKIELDNMEKSMLTRIRFQTDEYKDSINKLQREVDRLQIENEGFKAQNTDLTLKLQKQEMSSKIQIAEVQRDKRQLESQVRAQILYANSNTVNTRVFTSVRSD</sequence>
<dbReference type="GO" id="GO:0005874">
    <property type="term" value="C:microtubule"/>
    <property type="evidence" value="ECO:0007669"/>
    <property type="project" value="UniProtKB-KW"/>
</dbReference>
<evidence type="ECO:0000313" key="9">
    <source>
        <dbReference type="Proteomes" id="UP000001542"/>
    </source>
</evidence>
<feature type="compositionally biased region" description="Polar residues" evidence="7">
    <location>
        <begin position="240"/>
        <end position="257"/>
    </location>
</feature>
<dbReference type="SMR" id="A2ESJ4"/>
<dbReference type="EMBL" id="DS113477">
    <property type="protein sequence ID" value="EAY04374.1"/>
    <property type="molecule type" value="Genomic_DNA"/>
</dbReference>
<feature type="coiled-coil region" evidence="6">
    <location>
        <begin position="31"/>
        <end position="89"/>
    </location>
</feature>
<protein>
    <submittedName>
        <fullName evidence="8">Uncharacterized protein</fullName>
    </submittedName>
</protein>
<keyword evidence="9" id="KW-1185">Reference proteome</keyword>
<evidence type="ECO:0000256" key="3">
    <source>
        <dbReference type="ARBA" id="ARBA00022840"/>
    </source>
</evidence>
<dbReference type="PANTHER" id="PTHR37739:SF16">
    <property type="entry name" value="KINESIN-LIKE PROTEIN"/>
    <property type="match status" value="1"/>
</dbReference>
<keyword evidence="1" id="KW-0493">Microtubule</keyword>
<feature type="coiled-coil region" evidence="6">
    <location>
        <begin position="194"/>
        <end position="232"/>
    </location>
</feature>
<dbReference type="InParanoid" id="A2ESJ4"/>
<keyword evidence="4 6" id="KW-0175">Coiled coil</keyword>
<evidence type="ECO:0000256" key="6">
    <source>
        <dbReference type="SAM" id="Coils"/>
    </source>
</evidence>
<reference evidence="8" key="1">
    <citation type="submission" date="2006-10" db="EMBL/GenBank/DDBJ databases">
        <authorList>
            <person name="Amadeo P."/>
            <person name="Zhao Q."/>
            <person name="Wortman J."/>
            <person name="Fraser-Liggett C."/>
            <person name="Carlton J."/>
        </authorList>
    </citation>
    <scope>NUCLEOTIDE SEQUENCE</scope>
    <source>
        <strain evidence="8">G3</strain>
    </source>
</reference>
<evidence type="ECO:0000256" key="4">
    <source>
        <dbReference type="ARBA" id="ARBA00023054"/>
    </source>
</evidence>
<dbReference type="STRING" id="5722.A2ESJ4"/>
<accession>A2ESJ4</accession>